<dbReference type="EMBL" id="JBHUEY010000001">
    <property type="protein sequence ID" value="MFD1782511.1"/>
    <property type="molecule type" value="Genomic_DNA"/>
</dbReference>
<organism evidence="2 3">
    <name type="scientific">Phenylobacterium terrae</name>
    <dbReference type="NCBI Taxonomy" id="2665495"/>
    <lineage>
        <taxon>Bacteria</taxon>
        <taxon>Pseudomonadati</taxon>
        <taxon>Pseudomonadota</taxon>
        <taxon>Alphaproteobacteria</taxon>
        <taxon>Caulobacterales</taxon>
        <taxon>Caulobacteraceae</taxon>
        <taxon>Phenylobacterium</taxon>
    </lineage>
</organism>
<evidence type="ECO:0000256" key="1">
    <source>
        <dbReference type="SAM" id="SignalP"/>
    </source>
</evidence>
<name>A0ABW4MXW5_9CAUL</name>
<evidence type="ECO:0000313" key="2">
    <source>
        <dbReference type="EMBL" id="MFD1782511.1"/>
    </source>
</evidence>
<feature type="chain" id="PRO_5045143598" description="SPOR domain-containing protein" evidence="1">
    <location>
        <begin position="22"/>
        <end position="194"/>
    </location>
</feature>
<keyword evidence="1" id="KW-0732">Signal</keyword>
<protein>
    <recommendedName>
        <fullName evidence="4">SPOR domain-containing protein</fullName>
    </recommendedName>
</protein>
<accession>A0ABW4MXW5</accession>
<dbReference type="PROSITE" id="PS51257">
    <property type="entry name" value="PROKAR_LIPOPROTEIN"/>
    <property type="match status" value="1"/>
</dbReference>
<evidence type="ECO:0008006" key="4">
    <source>
        <dbReference type="Google" id="ProtNLM"/>
    </source>
</evidence>
<reference evidence="3" key="1">
    <citation type="journal article" date="2019" name="Int. J. Syst. Evol. Microbiol.">
        <title>The Global Catalogue of Microorganisms (GCM) 10K type strain sequencing project: providing services to taxonomists for standard genome sequencing and annotation.</title>
        <authorList>
            <consortium name="The Broad Institute Genomics Platform"/>
            <consortium name="The Broad Institute Genome Sequencing Center for Infectious Disease"/>
            <person name="Wu L."/>
            <person name="Ma J."/>
        </authorList>
    </citation>
    <scope>NUCLEOTIDE SEQUENCE [LARGE SCALE GENOMIC DNA]</scope>
    <source>
        <strain evidence="3">DFY28</strain>
    </source>
</reference>
<dbReference type="Proteomes" id="UP001597237">
    <property type="component" value="Unassembled WGS sequence"/>
</dbReference>
<evidence type="ECO:0000313" key="3">
    <source>
        <dbReference type="Proteomes" id="UP001597237"/>
    </source>
</evidence>
<sequence length="194" mass="20317">MPHSSRYGPAAGALLALLAAACAPSLGSYRFESVDMVAREAIAAPADFEPKTAPYPAYLRVHFSSEANLNTLAETREDIEAQADLCPLQDPQGVTVLGPFAVGQALAIRARSPDGVAAPGLARVLERDENGRYAYTAYVVPARPAQTAGKAYDLAAEPRDLCLRLEATGAARPERSNVFVAPAAAIRAAVAAAR</sequence>
<keyword evidence="3" id="KW-1185">Reference proteome</keyword>
<dbReference type="RefSeq" id="WP_377280437.1">
    <property type="nucleotide sequence ID" value="NZ_JBHRSI010000001.1"/>
</dbReference>
<proteinExistence type="predicted"/>
<gene>
    <name evidence="2" type="ORF">ACFSC0_03820</name>
</gene>
<comment type="caution">
    <text evidence="2">The sequence shown here is derived from an EMBL/GenBank/DDBJ whole genome shotgun (WGS) entry which is preliminary data.</text>
</comment>
<feature type="signal peptide" evidence="1">
    <location>
        <begin position="1"/>
        <end position="21"/>
    </location>
</feature>